<organism evidence="1 2">
    <name type="scientific">Brytella acorum</name>
    <dbReference type="NCBI Taxonomy" id="2959299"/>
    <lineage>
        <taxon>Bacteria</taxon>
        <taxon>Pseudomonadati</taxon>
        <taxon>Pseudomonadota</taxon>
        <taxon>Alphaproteobacteria</taxon>
        <taxon>Acetobacterales</taxon>
        <taxon>Acetobacteraceae</taxon>
        <taxon>Brytella</taxon>
    </lineage>
</organism>
<name>A0AA35Y2K2_9PROT</name>
<evidence type="ECO:0000313" key="1">
    <source>
        <dbReference type="EMBL" id="CAI9119946.1"/>
    </source>
</evidence>
<dbReference type="CDD" id="cd19166">
    <property type="entry name" value="HemeO-bac"/>
    <property type="match status" value="1"/>
</dbReference>
<dbReference type="InterPro" id="IPR016084">
    <property type="entry name" value="Haem_Oase-like_multi-hlx"/>
</dbReference>
<reference evidence="1" key="1">
    <citation type="submission" date="2023-03" db="EMBL/GenBank/DDBJ databases">
        <authorList>
            <person name="Cleenwerck I."/>
        </authorList>
    </citation>
    <scope>NUCLEOTIDE SEQUENCE</scope>
    <source>
        <strain evidence="1">LMG 32879</strain>
    </source>
</reference>
<dbReference type="EMBL" id="CATKSH010000003">
    <property type="protein sequence ID" value="CAI9119946.1"/>
    <property type="molecule type" value="Genomic_DNA"/>
</dbReference>
<sequence>MNGGTLREHLKNATRERHAALDAFIGSLDTPDTYRGYLRGISAFRMFVEERLAAAPWPDRLGDWQPVRLSEDMKRDLEDLALHAPSLDLALDLPSADSTLGALYVLEGSTLGARILAKQVAALGFDETFGARHLARQAAAVQNWRSFVAGLDQHSSIDETVASRAACRTFDVAHTAMRMAFQTPFKGSP</sequence>
<dbReference type="SUPFAM" id="SSF48613">
    <property type="entry name" value="Heme oxygenase-like"/>
    <property type="match status" value="1"/>
</dbReference>
<evidence type="ECO:0000313" key="2">
    <source>
        <dbReference type="Proteomes" id="UP001176960"/>
    </source>
</evidence>
<protein>
    <submittedName>
        <fullName evidence="1">Biliverdin-producing heme oxygenase</fullName>
    </submittedName>
</protein>
<dbReference type="RefSeq" id="WP_289840817.1">
    <property type="nucleotide sequence ID" value="NZ_CATKSH010000003.1"/>
</dbReference>
<dbReference type="Proteomes" id="UP001176960">
    <property type="component" value="Unassembled WGS sequence"/>
</dbReference>
<gene>
    <name evidence="1" type="ORF">LMG32879_000772</name>
</gene>
<accession>A0AA35Y2K2</accession>
<dbReference type="AlphaFoldDB" id="A0AA35Y2K2"/>
<proteinExistence type="predicted"/>
<keyword evidence="2" id="KW-1185">Reference proteome</keyword>
<comment type="caution">
    <text evidence="1">The sequence shown here is derived from an EMBL/GenBank/DDBJ whole genome shotgun (WGS) entry which is preliminary data.</text>
</comment>
<dbReference type="Gene3D" id="1.20.910.10">
    <property type="entry name" value="Heme oxygenase-like"/>
    <property type="match status" value="1"/>
</dbReference>